<dbReference type="InterPro" id="IPR016084">
    <property type="entry name" value="Haem_Oase-like_multi-hlx"/>
</dbReference>
<dbReference type="CDD" id="cd19166">
    <property type="entry name" value="HemeO-bac"/>
    <property type="match status" value="1"/>
</dbReference>
<dbReference type="Proteomes" id="UP000032671">
    <property type="component" value="Unassembled WGS sequence"/>
</dbReference>
<dbReference type="EMBL" id="BJVU01000005">
    <property type="protein sequence ID" value="GEL58915.1"/>
    <property type="molecule type" value="Genomic_DNA"/>
</dbReference>
<dbReference type="STRING" id="1231339.Abci_001_067"/>
<evidence type="ECO:0000313" key="2">
    <source>
        <dbReference type="EMBL" id="GEL58915.1"/>
    </source>
</evidence>
<accession>A0A6N3SNI6</accession>
<accession>A0A0D6N0K2</accession>
<dbReference type="Proteomes" id="UP000321891">
    <property type="component" value="Unassembled WGS sequence"/>
</dbReference>
<sequence>MSPSPRRFCLRQGTWATHQELDALIGPLNTQAAYKRYLLAVYTLRKSFESAVNEVIWPEHFATWRPTMLAAAMEQDLADLGLAAPPVQPLPLFSNASSLLGALYVTEGASLGARLLVRQAASLGMTANFGARHLTQQVAENEQWTHFLTVLDQAPEFDGTLAIETALSLFSYAMAAVHRADAALEVQKHG</sequence>
<proteinExistence type="predicted"/>
<evidence type="ECO:0000313" key="1">
    <source>
        <dbReference type="EMBL" id="GAN59051.1"/>
    </source>
</evidence>
<protein>
    <submittedName>
        <fullName evidence="1">Heme oxygenase</fullName>
    </submittedName>
</protein>
<dbReference type="AlphaFoldDB" id="A0A0D6N0K2"/>
<gene>
    <name evidence="1" type="ORF">Abci_001_067</name>
    <name evidence="2" type="ORF">ACI01nite_15170</name>
</gene>
<dbReference type="RefSeq" id="WP_052944737.1">
    <property type="nucleotide sequence ID" value="NZ_BAMV01000001.1"/>
</dbReference>
<reference evidence="2 4" key="2">
    <citation type="submission" date="2019-07" db="EMBL/GenBank/DDBJ databases">
        <title>Whole genome shotgun sequence of Acetobacter cibinongensis NBRC 16605.</title>
        <authorList>
            <person name="Hosoyama A."/>
            <person name="Uohara A."/>
            <person name="Ohji S."/>
            <person name="Ichikawa N."/>
        </authorList>
    </citation>
    <scope>NUCLEOTIDE SEQUENCE [LARGE SCALE GENOMIC DNA]</scope>
    <source>
        <strain evidence="2 4">NBRC 16605</strain>
    </source>
</reference>
<organism evidence="1 3">
    <name type="scientific">Acetobacter cibinongensis</name>
    <dbReference type="NCBI Taxonomy" id="146475"/>
    <lineage>
        <taxon>Bacteria</taxon>
        <taxon>Pseudomonadati</taxon>
        <taxon>Pseudomonadota</taxon>
        <taxon>Alphaproteobacteria</taxon>
        <taxon>Acetobacterales</taxon>
        <taxon>Acetobacteraceae</taxon>
        <taxon>Acetobacter</taxon>
    </lineage>
</organism>
<dbReference type="SUPFAM" id="SSF48613">
    <property type="entry name" value="Heme oxygenase-like"/>
    <property type="match status" value="1"/>
</dbReference>
<evidence type="ECO:0000313" key="4">
    <source>
        <dbReference type="Proteomes" id="UP000321891"/>
    </source>
</evidence>
<name>A0A0D6N0K2_9PROT</name>
<evidence type="ECO:0000313" key="3">
    <source>
        <dbReference type="Proteomes" id="UP000032671"/>
    </source>
</evidence>
<dbReference type="EMBL" id="BAMV01000001">
    <property type="protein sequence ID" value="GAN59051.1"/>
    <property type="molecule type" value="Genomic_DNA"/>
</dbReference>
<dbReference type="Gene3D" id="1.20.910.10">
    <property type="entry name" value="Heme oxygenase-like"/>
    <property type="match status" value="1"/>
</dbReference>
<reference evidence="1 3" key="1">
    <citation type="submission" date="2012-11" db="EMBL/GenBank/DDBJ databases">
        <title>Whole genome sequence of Acetobacter cibinongensis 4H-1.</title>
        <authorList>
            <person name="Azuma Y."/>
            <person name="Higashiura N."/>
            <person name="Hirakawa H."/>
            <person name="Matsushita K."/>
        </authorList>
    </citation>
    <scope>NUCLEOTIDE SEQUENCE [LARGE SCALE GENOMIC DNA]</scope>
    <source>
        <strain evidence="1 3">4H-1</strain>
    </source>
</reference>
<keyword evidence="4" id="KW-1185">Reference proteome</keyword>
<comment type="caution">
    <text evidence="1">The sequence shown here is derived from an EMBL/GenBank/DDBJ whole genome shotgun (WGS) entry which is preliminary data.</text>
</comment>